<keyword evidence="4" id="KW-1185">Reference proteome</keyword>
<dbReference type="Pfam" id="PF00650">
    <property type="entry name" value="CRAL_TRIO"/>
    <property type="match status" value="1"/>
</dbReference>
<evidence type="ECO:0000313" key="3">
    <source>
        <dbReference type="EMBL" id="KAJ5247617.1"/>
    </source>
</evidence>
<dbReference type="Pfam" id="PF03765">
    <property type="entry name" value="CRAL_TRIO_N"/>
    <property type="match status" value="1"/>
</dbReference>
<evidence type="ECO:0000259" key="2">
    <source>
        <dbReference type="PROSITE" id="PS50191"/>
    </source>
</evidence>
<dbReference type="PROSITE" id="PS50191">
    <property type="entry name" value="CRAL_TRIO"/>
    <property type="match status" value="1"/>
</dbReference>
<feature type="domain" description="CRAL-TRIO" evidence="2">
    <location>
        <begin position="204"/>
        <end position="349"/>
    </location>
</feature>
<feature type="compositionally biased region" description="Basic and acidic residues" evidence="1">
    <location>
        <begin position="466"/>
        <end position="479"/>
    </location>
</feature>
<gene>
    <name evidence="3" type="ORF">N7468_002600</name>
</gene>
<evidence type="ECO:0000313" key="4">
    <source>
        <dbReference type="Proteomes" id="UP001150941"/>
    </source>
</evidence>
<dbReference type="InterPro" id="IPR052432">
    <property type="entry name" value="PITP/CRAL-TRIO"/>
</dbReference>
<dbReference type="RefSeq" id="XP_058335038.1">
    <property type="nucleotide sequence ID" value="XM_058471897.1"/>
</dbReference>
<proteinExistence type="predicted"/>
<feature type="region of interest" description="Disordered" evidence="1">
    <location>
        <begin position="450"/>
        <end position="493"/>
    </location>
</feature>
<comment type="caution">
    <text evidence="3">The sequence shown here is derived from an EMBL/GenBank/DDBJ whole genome shotgun (WGS) entry which is preliminary data.</text>
</comment>
<evidence type="ECO:0000256" key="1">
    <source>
        <dbReference type="SAM" id="MobiDB-lite"/>
    </source>
</evidence>
<dbReference type="InterPro" id="IPR011074">
    <property type="entry name" value="CRAL/TRIO_N_dom"/>
</dbReference>
<dbReference type="InterPro" id="IPR001251">
    <property type="entry name" value="CRAL-TRIO_dom"/>
</dbReference>
<dbReference type="OrthoDB" id="43460at2759"/>
<dbReference type="Proteomes" id="UP001150941">
    <property type="component" value="Unassembled WGS sequence"/>
</dbReference>
<dbReference type="PANTHER" id="PTHR46590">
    <property type="entry name" value="PHOSPHATIDYLINOSITOL TRANSFER PROTEIN CSR1-RELATED"/>
    <property type="match status" value="1"/>
</dbReference>
<dbReference type="InterPro" id="IPR036865">
    <property type="entry name" value="CRAL-TRIO_dom_sf"/>
</dbReference>
<dbReference type="GeneID" id="83199200"/>
<accession>A0A9W9PLZ0</accession>
<name>A0A9W9PLZ0_9EURO</name>
<dbReference type="SUPFAM" id="SSF52087">
    <property type="entry name" value="CRAL/TRIO domain"/>
    <property type="match status" value="1"/>
</dbReference>
<dbReference type="SMART" id="SM01100">
    <property type="entry name" value="CRAL_TRIO_N"/>
    <property type="match status" value="1"/>
</dbReference>
<protein>
    <recommendedName>
        <fullName evidence="2">CRAL-TRIO domain-containing protein</fullName>
    </recommendedName>
</protein>
<dbReference type="SUPFAM" id="SSF46938">
    <property type="entry name" value="CRAL/TRIO N-terminal domain"/>
    <property type="match status" value="1"/>
</dbReference>
<dbReference type="InterPro" id="IPR036273">
    <property type="entry name" value="CRAL/TRIO_N_dom_sf"/>
</dbReference>
<dbReference type="CDD" id="cd00170">
    <property type="entry name" value="SEC14"/>
    <property type="match status" value="1"/>
</dbReference>
<sequence length="493" mass="55803">MTTPAIKPGFLGNLSSDQEEKLQKLWKLVLAAGNYANEGSDEATEDEAPKSPTSPPPRRFSLLSRTQSNISETSVATYSRPSQKNTLAMLKDMGIQSNETKMVQNALSKIEPNELQRAILDLIKHDSPDAMLLRFLRARKWDVPKAFAMMTEALVWRVKEAHVDDQIIPQGELHAAKAEKGTDAKEKKMSEGFLAQMRMGKAFIHGYDKIGRPVVYIRVRIHKPGAQTEEALERYIIHTIESVRLLLKGQTETAAVFFDMTGFSLSNMEYPPVKFILKCFEANYPESLGVLIIHNAPWVFSGVWKLIRGWMDPDIAAKVQFTNNVADVSKIIDPDRLPEELGGNEKWKYEYIEPKEDENKALEDVITRDALWKERQTIGQEFLAATAAWVDAAAKKDADQTQKTKSEREFLTERLRVNYWKIDPYTRARNWLDRTNVIQDGGHIDFYPEETKEKSSETQTANMPAEEVKSDAKDKEATAHIETTNGADVEVAA</sequence>
<reference evidence="3" key="2">
    <citation type="journal article" date="2023" name="IMA Fungus">
        <title>Comparative genomic study of the Penicillium genus elucidates a diverse pangenome and 15 lateral gene transfer events.</title>
        <authorList>
            <person name="Petersen C."/>
            <person name="Sorensen T."/>
            <person name="Nielsen M.R."/>
            <person name="Sondergaard T.E."/>
            <person name="Sorensen J.L."/>
            <person name="Fitzpatrick D.A."/>
            <person name="Frisvad J.C."/>
            <person name="Nielsen K.L."/>
        </authorList>
    </citation>
    <scope>NUCLEOTIDE SEQUENCE</scope>
    <source>
        <strain evidence="3">IBT 19713</strain>
    </source>
</reference>
<dbReference type="SMART" id="SM00516">
    <property type="entry name" value="SEC14"/>
    <property type="match status" value="1"/>
</dbReference>
<organism evidence="3 4">
    <name type="scientific">Penicillium chermesinum</name>
    <dbReference type="NCBI Taxonomy" id="63820"/>
    <lineage>
        <taxon>Eukaryota</taxon>
        <taxon>Fungi</taxon>
        <taxon>Dikarya</taxon>
        <taxon>Ascomycota</taxon>
        <taxon>Pezizomycotina</taxon>
        <taxon>Eurotiomycetes</taxon>
        <taxon>Eurotiomycetidae</taxon>
        <taxon>Eurotiales</taxon>
        <taxon>Aspergillaceae</taxon>
        <taxon>Penicillium</taxon>
    </lineage>
</organism>
<reference evidence="3" key="1">
    <citation type="submission" date="2022-11" db="EMBL/GenBank/DDBJ databases">
        <authorList>
            <person name="Petersen C."/>
        </authorList>
    </citation>
    <scope>NUCLEOTIDE SEQUENCE</scope>
    <source>
        <strain evidence="3">IBT 19713</strain>
    </source>
</reference>
<dbReference type="AlphaFoldDB" id="A0A9W9PLZ0"/>
<feature type="region of interest" description="Disordered" evidence="1">
    <location>
        <begin position="38"/>
        <end position="61"/>
    </location>
</feature>
<dbReference type="EMBL" id="JAPQKS010000002">
    <property type="protein sequence ID" value="KAJ5247617.1"/>
    <property type="molecule type" value="Genomic_DNA"/>
</dbReference>
<dbReference type="Gene3D" id="3.40.525.10">
    <property type="entry name" value="CRAL-TRIO lipid binding domain"/>
    <property type="match status" value="1"/>
</dbReference>
<dbReference type="PANTHER" id="PTHR46590:SF2">
    <property type="entry name" value="CRAL_TRIO DOMAIN PROTEIN (AFU_ORTHOLOGUE AFUA_4G13930)-RELATED"/>
    <property type="match status" value="1"/>
</dbReference>